<evidence type="ECO:0000256" key="3">
    <source>
        <dbReference type="ARBA" id="ARBA00022729"/>
    </source>
</evidence>
<evidence type="ECO:0000256" key="2">
    <source>
        <dbReference type="ARBA" id="ARBA00022525"/>
    </source>
</evidence>
<feature type="chain" id="PRO_5045160248" evidence="6">
    <location>
        <begin position="36"/>
        <end position="474"/>
    </location>
</feature>
<dbReference type="InterPro" id="IPR013783">
    <property type="entry name" value="Ig-like_fold"/>
</dbReference>
<dbReference type="InterPro" id="IPR048052">
    <property type="entry name" value="FM1-like"/>
</dbReference>
<gene>
    <name evidence="8" type="ORF">GCM10009720_18560</name>
</gene>
<accession>A0ABP5G1S3</accession>
<dbReference type="Pfam" id="PF00746">
    <property type="entry name" value="Gram_pos_anchor"/>
    <property type="match status" value="1"/>
</dbReference>
<dbReference type="InterPro" id="IPR018247">
    <property type="entry name" value="EF_Hand_1_Ca_BS"/>
</dbReference>
<dbReference type="Pfam" id="PF20623">
    <property type="entry name" value="Sgo0707_N2"/>
    <property type="match status" value="1"/>
</dbReference>
<comment type="caution">
    <text evidence="8">The sequence shown here is derived from an EMBL/GenBank/DDBJ whole genome shotgun (WGS) entry which is preliminary data.</text>
</comment>
<feature type="transmembrane region" description="Helical" evidence="5">
    <location>
        <begin position="444"/>
        <end position="467"/>
    </location>
</feature>
<keyword evidence="5" id="KW-0812">Transmembrane</keyword>
<dbReference type="NCBIfam" id="NF033902">
    <property type="entry name" value="iso_D2_wall_anc"/>
    <property type="match status" value="1"/>
</dbReference>
<dbReference type="NCBIfam" id="TIGR01167">
    <property type="entry name" value="LPXTG_anchor"/>
    <property type="match status" value="1"/>
</dbReference>
<protein>
    <submittedName>
        <fullName evidence="8">SpaH/EbpB family LPXTG-anchored major pilin</fullName>
    </submittedName>
</protein>
<proteinExistence type="predicted"/>
<dbReference type="InterPro" id="IPR026466">
    <property type="entry name" value="Fim_isopep_form_D2_dom"/>
</dbReference>
<reference evidence="9" key="1">
    <citation type="journal article" date="2019" name="Int. J. Syst. Evol. Microbiol.">
        <title>The Global Catalogue of Microorganisms (GCM) 10K type strain sequencing project: providing services to taxonomists for standard genome sequencing and annotation.</title>
        <authorList>
            <consortium name="The Broad Institute Genomics Platform"/>
            <consortium name="The Broad Institute Genome Sequencing Center for Infectious Disease"/>
            <person name="Wu L."/>
            <person name="Ma J."/>
        </authorList>
    </citation>
    <scope>NUCLEOTIDE SEQUENCE [LARGE SCALE GENOMIC DNA]</scope>
    <source>
        <strain evidence="9">JCM 13595</strain>
    </source>
</reference>
<dbReference type="Pfam" id="PF17802">
    <property type="entry name" value="SpaA"/>
    <property type="match status" value="1"/>
</dbReference>
<keyword evidence="3 6" id="KW-0732">Signal</keyword>
<dbReference type="PROSITE" id="PS00018">
    <property type="entry name" value="EF_HAND_1"/>
    <property type="match status" value="1"/>
</dbReference>
<name>A0ABP5G1S3_9MICC</name>
<dbReference type="EMBL" id="BAAAMN010000038">
    <property type="protein sequence ID" value="GAA2038390.1"/>
    <property type="molecule type" value="Genomic_DNA"/>
</dbReference>
<dbReference type="NCBIfam" id="TIGR04226">
    <property type="entry name" value="RrgB_K2N_iso_D2"/>
    <property type="match status" value="1"/>
</dbReference>
<dbReference type="InterPro" id="IPR041033">
    <property type="entry name" value="SpaA_PFL_dom_1"/>
</dbReference>
<dbReference type="PROSITE" id="PS50847">
    <property type="entry name" value="GRAM_POS_ANCHORING"/>
    <property type="match status" value="1"/>
</dbReference>
<evidence type="ECO:0000256" key="1">
    <source>
        <dbReference type="ARBA" id="ARBA00022512"/>
    </source>
</evidence>
<dbReference type="InterPro" id="IPR019931">
    <property type="entry name" value="LPXTG_anchor"/>
</dbReference>
<keyword evidence="2" id="KW-0964">Secreted</keyword>
<dbReference type="Gene3D" id="2.60.40.10">
    <property type="entry name" value="Immunoglobulins"/>
    <property type="match status" value="2"/>
</dbReference>
<evidence type="ECO:0000256" key="5">
    <source>
        <dbReference type="SAM" id="Phobius"/>
    </source>
</evidence>
<organism evidence="8 9">
    <name type="scientific">Yaniella flava</name>
    <dbReference type="NCBI Taxonomy" id="287930"/>
    <lineage>
        <taxon>Bacteria</taxon>
        <taxon>Bacillati</taxon>
        <taxon>Actinomycetota</taxon>
        <taxon>Actinomycetes</taxon>
        <taxon>Micrococcales</taxon>
        <taxon>Micrococcaceae</taxon>
        <taxon>Yaniella</taxon>
    </lineage>
</organism>
<evidence type="ECO:0000313" key="9">
    <source>
        <dbReference type="Proteomes" id="UP001501461"/>
    </source>
</evidence>
<keyword evidence="9" id="KW-1185">Reference proteome</keyword>
<evidence type="ECO:0000313" key="8">
    <source>
        <dbReference type="EMBL" id="GAA2038390.1"/>
    </source>
</evidence>
<keyword evidence="4" id="KW-0572">Peptidoglycan-anchor</keyword>
<evidence type="ECO:0000256" key="4">
    <source>
        <dbReference type="ARBA" id="ARBA00023088"/>
    </source>
</evidence>
<evidence type="ECO:0000259" key="7">
    <source>
        <dbReference type="PROSITE" id="PS50847"/>
    </source>
</evidence>
<evidence type="ECO:0000256" key="6">
    <source>
        <dbReference type="SAM" id="SignalP"/>
    </source>
</evidence>
<dbReference type="RefSeq" id="WP_343957889.1">
    <property type="nucleotide sequence ID" value="NZ_BAAAMN010000038.1"/>
</dbReference>
<keyword evidence="1" id="KW-0134">Cell wall</keyword>
<sequence>MGAQKLSLGKRLVAGLGTFAMASLAVFGAGTAAHADTITNGNIDVDAEGSITVHKHEQPNVAGEPATGAPQNVDSPALDGVEFSLERVTNIDLSDPAQWDQIEDLTPADVAGDLELVEGPVETVNGQVAFDDLPIGVYLVTEGDDNGDNNIVRKAEPFLVIIPTSIDDTWTYDLHVYPKNSVTALEKELDAEADDNAYAPGDTVAWNVSSEAPQLAPNDELNRFSFVDEIDERLDFTGVSNFTYNGDAWTQDEHYTVTEDGKNVTIELTEAGRAAIVANSGGDLAYTINTTIAEGADIGDGVITNDIIQFTTVNDQDHEVETPEAETYWGSVVIQKEDADNDNRLEGAEFQIFRSQADADAGTNPISIDGVETFITNDDGLIEIGPLNAGAENSRNYYLVEVTPPAGYQADETVRTVEITAGVATENIVIDNDKQPDFDLPLTGAAGTGLFMVIGLALLALGGGLYARNRKANV</sequence>
<dbReference type="InterPro" id="IPR032364">
    <property type="entry name" value="GramPos_pilinD1_N"/>
</dbReference>
<dbReference type="Proteomes" id="UP001501461">
    <property type="component" value="Unassembled WGS sequence"/>
</dbReference>
<dbReference type="Pfam" id="PF16555">
    <property type="entry name" value="GramPos_pilinD1"/>
    <property type="match status" value="1"/>
</dbReference>
<feature type="signal peptide" evidence="6">
    <location>
        <begin position="1"/>
        <end position="35"/>
    </location>
</feature>
<keyword evidence="5" id="KW-0472">Membrane</keyword>
<feature type="domain" description="Gram-positive cocci surface proteins LPxTG" evidence="7">
    <location>
        <begin position="440"/>
        <end position="474"/>
    </location>
</feature>
<keyword evidence="5" id="KW-1133">Transmembrane helix</keyword>
<dbReference type="InterPro" id="IPR046473">
    <property type="entry name" value="Sgo0707-like_N2"/>
</dbReference>
<dbReference type="Gene3D" id="2.60.40.740">
    <property type="match status" value="1"/>
</dbReference>